<evidence type="ECO:0000256" key="5">
    <source>
        <dbReference type="ARBA" id="ARBA00023065"/>
    </source>
</evidence>
<evidence type="ECO:0000256" key="6">
    <source>
        <dbReference type="ARBA" id="ARBA00023136"/>
    </source>
</evidence>
<dbReference type="InterPro" id="IPR014821">
    <property type="entry name" value="Ins145_P3_rcpt"/>
</dbReference>
<dbReference type="PANTHER" id="PTHR13715">
    <property type="entry name" value="RYANODINE RECEPTOR AND IP3 RECEPTOR"/>
    <property type="match status" value="1"/>
</dbReference>
<dbReference type="Pfam" id="PF08454">
    <property type="entry name" value="RIH_assoc"/>
    <property type="match status" value="1"/>
</dbReference>
<dbReference type="InterPro" id="IPR013662">
    <property type="entry name" value="RIH_assoc-dom"/>
</dbReference>
<feature type="region of interest" description="Disordered" evidence="9">
    <location>
        <begin position="1680"/>
        <end position="1713"/>
    </location>
</feature>
<dbReference type="Proteomes" id="UP000285712">
    <property type="component" value="Unassembled WGS sequence"/>
</dbReference>
<feature type="domain" description="RyR/IP3R Homology associated" evidence="12">
    <location>
        <begin position="1556"/>
        <end position="1626"/>
    </location>
</feature>
<evidence type="ECO:0000259" key="12">
    <source>
        <dbReference type="Pfam" id="PF08454"/>
    </source>
</evidence>
<comment type="subcellular location">
    <subcellularLocation>
        <location evidence="1">Endomembrane system</location>
        <topology evidence="1">Multi-pass membrane protein</topology>
    </subcellularLocation>
</comment>
<dbReference type="InterPro" id="IPR015925">
    <property type="entry name" value="Ryanodine_IP3_receptor"/>
</dbReference>
<evidence type="ECO:0000256" key="1">
    <source>
        <dbReference type="ARBA" id="ARBA00004127"/>
    </source>
</evidence>
<feature type="region of interest" description="Disordered" evidence="9">
    <location>
        <begin position="756"/>
        <end position="784"/>
    </location>
</feature>
<dbReference type="GO" id="GO:0016020">
    <property type="term" value="C:membrane"/>
    <property type="evidence" value="ECO:0007669"/>
    <property type="project" value="InterPro"/>
</dbReference>
<evidence type="ECO:0000259" key="13">
    <source>
        <dbReference type="Pfam" id="PF08709"/>
    </source>
</evidence>
<dbReference type="GO" id="GO:0012505">
    <property type="term" value="C:endomembrane system"/>
    <property type="evidence" value="ECO:0007669"/>
    <property type="project" value="UniProtKB-SubCell"/>
</dbReference>
<comment type="caution">
    <text evidence="14">The sequence shown here is derived from an EMBL/GenBank/DDBJ whole genome shotgun (WGS) entry which is preliminary data.</text>
</comment>
<feature type="domain" description="Inositol 1,4,5-trisphosphate/ryanodine receptor" evidence="13">
    <location>
        <begin position="134"/>
        <end position="190"/>
    </location>
</feature>
<feature type="transmembrane region" description="Helical" evidence="10">
    <location>
        <begin position="2016"/>
        <end position="2045"/>
    </location>
</feature>
<name>A0A418DNR6_APHAT</name>
<gene>
    <name evidence="14" type="ORF">DYB35_006331</name>
</gene>
<evidence type="ECO:0000313" key="15">
    <source>
        <dbReference type="Proteomes" id="UP000285712"/>
    </source>
</evidence>
<dbReference type="GO" id="GO:0005262">
    <property type="term" value="F:calcium channel activity"/>
    <property type="evidence" value="ECO:0007669"/>
    <property type="project" value="InterPro"/>
</dbReference>
<sequence length="2283" mass="255712">MATTFGSPSADTTSRIVEAGQDPRQHCLLFGLPIVLFNQQLPGYVGAEGFGDLRVTLLKTSTRPLRSSGAASSTDGDNDDDAEIDVELIKHNFNERVFVVLPAQQHAASTALQKYLIDHEPDPSSALEIRLRERYIAVRPRVLSDTERDAMKVELVAAAFEDAHFQIQSPYRHLSPGDEVLLQDDVQLHVGHGLSIAQHSAGGSEFVELNGSATGDAFFIQRFAHIDIPPQCLRGGDLVRFMHCRAGAFLYGNGGSQDLLQVRLCHQPADETGGVHSVQSLWQVQHVDILNGNEVTVTSVADKANAFRLQIIQPSEATESLFLLSLLPQLQRVNDELHHILHQTVVNTHNLRSSTLWIVHILDELARFCIDNRDDDRGTPIAARQNVLVEMNCISLVVGLLQHGEPSSPISSWDDELHGSIRAICQHSYKLLVHLVRLNPKTSVVCAAHIGTFGRQVGFDLHAEALVQELLCSSESLVTSICDNVVTLFVTLLRERGRRAEYVDYLTKLCQFKTTGIPAKQVALCGHLFPTVPSSPPCRILLEVRCIKPNVLHVCHPDTNEWLSIADLIATDKALARYFLTTIRMLSSMSWSRNYIAIHAVEQHFPRDAMRAAFCKLLAAVYVDRLPHEVRPRPKLIFVSPAVSLRPETAQRPGHQNHDADDRLFFVALKQTLSETLAACEGTLTASQSHLLLGMLPLCLQMMSFGCYTDETELKTLVQVLVPLLKDRSTSKKPVTPPTSTMNRIRNYSLRHALPSTDDVRPATDASAASPMANPPQRQDTPRKQHSVLKCKLLVCQILTWSLHLSLDAQLDALVHCARAAEIDAQWTTHQAPLGTACEALFRHATLFDRLVHGHDLTSALLALLACEYPALVSAALDLLGSSFNVHRELRKHLDHVIVVPSDRVFSMYLKLLVAYQIVLSVCFRHVCSYTTMQASASVLRLYEETSETWLSVRAGETWNDVLGSLLWFTDALATTDDLVQVQQLVRGLGVDDLVLNITRSLGTFLLTTPRTSSNRVFLRRQEHLLDGCYRFFVLYTWHHHDAQVKLHQQVDFFKDCVAHRHMPASILYAFHRKPHVVDVSLEWSFVSNDNENIATLETLLESPQTDVLRVRRKALFDDTHAVPTAFNNNNHTTTTHSIQERILNLVDRYISTGDESQVKQPPLMPFVFSHKATACKLVGTIDTPPRPGLYQAKLLDLLANLTLGANFVCEARLQGLIPLDVLLRTLHRKQLRLPLKCKLVKVLHEGWLHTEQFVAEVAGSHMLVQFIVSQASIVRDMVPRMKAERTHESIFVWECLLPMLLHYFEHHCDGSLNAELVGPLNDFADMFQSVVDQWNPKWPRAGLSLAQSTLKSFAKWLHVAPFYAASIDCDKALMLDAFMRTHTADALRRHTRLSVVRVHPAKPNTTGLSDSVDFKFIVARLIAHANNSEIRVGLPAQHSTLEVLTILEQVSSSRSTQALLHLLGAPKMVVELSCRACDTDVATHKALVLLAMSLLRNGGLDVQHQFFDLLSGGKNVKWFERVGTHLRTTIAVVDTGRLHPKTDGQDASIDRNQDTTHVLEMLRLLCEGHHTKFQNLLRHQPSSHPSVNIVELVVQLFNELVRTITPASVPVLKKTFQAIVEFIQVKNYIGFQLKLCLFSKWHEGHYTEAAFDPDLLSVEGRRRDNYIVRLIKITLGQAHVPPTEPQTPSTGQDKPSAHDENGPTATPRLGSLMLSSSPPPSFQFMLNAGFNIYILFHRLLEVPGVGHVLRSSLLPSDAELRELDEPPITFMNPVVAAFSARRRLRRLTLLMKSDRDVSYAEAYAFFHKHCASVEVHVGGQSSSGSPLPDHLGGAAASGGTTRRLQRFYFPKPPVCAFLTSDMRDTVMEDINRDSPAEKIQDLFQRSDAIIAEMTHRYLMSFAGDKLFTWGKLVSFGVAIVLNVLLIACYDLTLPFQSQDDRQYHIGCVGTVGGIPTMYGPLIMLEGWKRHAANGKTTLSHSAAAYNWTIGGVQFENVRLTNIVRSLGFLLLNPVYVYYVVYLSMAILGFAGHNFLFAFHLFDILLRFPELTIIVHAVAWPWKSLVLSFCLMMIAIYIFAIVGFTYFRHQFPTVASSVVNSTDAVAECGMLLSCYLTTFDQTFKNNGGIGASLVVLPRTHNTFTVYIVGAHLATQTPDDLMNWGPRLVFDNLFNIVILLIIRSRMEARVNDIAGKCFICNLSRETFDRLAPLGFEHHVKNEHDLWNYVFLVAHLRFKSETEFDGVEQFLWRCIRHDDYSFVPLYHALALKNTLPDKQHRDGIV</sequence>
<keyword evidence="5" id="KW-0406">Ion transport</keyword>
<dbReference type="InterPro" id="IPR035910">
    <property type="entry name" value="RyR/IP3R_RIH_dom_sf"/>
</dbReference>
<feature type="transmembrane region" description="Helical" evidence="10">
    <location>
        <begin position="1907"/>
        <end position="1932"/>
    </location>
</feature>
<dbReference type="PANTHER" id="PTHR13715:SF99">
    <property type="entry name" value="INOSITOL 1,4,5-TRISPHOSPHATE RECEPTOR-LIKE PROTEIN A"/>
    <property type="match status" value="1"/>
</dbReference>
<keyword evidence="2" id="KW-0813">Transport</keyword>
<dbReference type="Gene3D" id="2.80.10.50">
    <property type="match status" value="2"/>
</dbReference>
<keyword evidence="6 10" id="KW-0472">Membrane</keyword>
<accession>A0A418DNR6</accession>
<dbReference type="Pfam" id="PF01365">
    <property type="entry name" value="RYDR_ITPR"/>
    <property type="match status" value="1"/>
</dbReference>
<keyword evidence="7" id="KW-1071">Ligand-gated ion channel</keyword>
<feature type="transmembrane region" description="Helical" evidence="10">
    <location>
        <begin position="1944"/>
        <end position="1964"/>
    </location>
</feature>
<feature type="transmembrane region" description="Helical" evidence="10">
    <location>
        <begin position="2065"/>
        <end position="2087"/>
    </location>
</feature>
<keyword evidence="8" id="KW-0407">Ion channel</keyword>
<organism evidence="14 15">
    <name type="scientific">Aphanomyces astaci</name>
    <name type="common">Crayfish plague agent</name>
    <dbReference type="NCBI Taxonomy" id="112090"/>
    <lineage>
        <taxon>Eukaryota</taxon>
        <taxon>Sar</taxon>
        <taxon>Stramenopiles</taxon>
        <taxon>Oomycota</taxon>
        <taxon>Saprolegniomycetes</taxon>
        <taxon>Saprolegniales</taxon>
        <taxon>Verrucalvaceae</taxon>
        <taxon>Aphanomyces</taxon>
    </lineage>
</organism>
<evidence type="ECO:0000256" key="9">
    <source>
        <dbReference type="SAM" id="MobiDB-lite"/>
    </source>
</evidence>
<evidence type="ECO:0000256" key="4">
    <source>
        <dbReference type="ARBA" id="ARBA00022989"/>
    </source>
</evidence>
<evidence type="ECO:0000256" key="2">
    <source>
        <dbReference type="ARBA" id="ARBA00022448"/>
    </source>
</evidence>
<proteinExistence type="predicted"/>
<evidence type="ECO:0000313" key="14">
    <source>
        <dbReference type="EMBL" id="RHY97389.1"/>
    </source>
</evidence>
<evidence type="ECO:0000256" key="10">
    <source>
        <dbReference type="SAM" id="Phobius"/>
    </source>
</evidence>
<protein>
    <submittedName>
        <fullName evidence="14">Uncharacterized protein</fullName>
    </submittedName>
</protein>
<dbReference type="EMBL" id="QUTG01002173">
    <property type="protein sequence ID" value="RHY97389.1"/>
    <property type="molecule type" value="Genomic_DNA"/>
</dbReference>
<feature type="domain" description="RIH" evidence="11">
    <location>
        <begin position="378"/>
        <end position="530"/>
    </location>
</feature>
<keyword evidence="4 10" id="KW-1133">Transmembrane helix</keyword>
<dbReference type="VEuPathDB" id="FungiDB:H257_04824"/>
<evidence type="ECO:0000256" key="3">
    <source>
        <dbReference type="ARBA" id="ARBA00022692"/>
    </source>
</evidence>
<dbReference type="SUPFAM" id="SSF100909">
    <property type="entry name" value="IP3 receptor type 1 binding core, domain 2"/>
    <property type="match status" value="1"/>
</dbReference>
<keyword evidence="3 10" id="KW-0812">Transmembrane</keyword>
<evidence type="ECO:0000256" key="7">
    <source>
        <dbReference type="ARBA" id="ARBA00023286"/>
    </source>
</evidence>
<reference evidence="14 15" key="1">
    <citation type="submission" date="2018-08" db="EMBL/GenBank/DDBJ databases">
        <title>Aphanomyces genome sequencing and annotation.</title>
        <authorList>
            <person name="Minardi D."/>
            <person name="Oidtmann B."/>
            <person name="Van Der Giezen M."/>
            <person name="Studholme D.J."/>
        </authorList>
    </citation>
    <scope>NUCLEOTIDE SEQUENCE [LARGE SCALE GENOMIC DNA]</scope>
    <source>
        <strain evidence="14 15">Sv</strain>
    </source>
</reference>
<evidence type="ECO:0000256" key="8">
    <source>
        <dbReference type="ARBA" id="ARBA00023303"/>
    </source>
</evidence>
<dbReference type="Pfam" id="PF08709">
    <property type="entry name" value="Ins145_P3_rec"/>
    <property type="match status" value="1"/>
</dbReference>
<dbReference type="Gene3D" id="1.25.10.30">
    <property type="entry name" value="IP3 receptor type 1 binding core, RIH domain"/>
    <property type="match status" value="1"/>
</dbReference>
<dbReference type="InterPro" id="IPR000699">
    <property type="entry name" value="RIH_dom"/>
</dbReference>
<evidence type="ECO:0000259" key="11">
    <source>
        <dbReference type="Pfam" id="PF01365"/>
    </source>
</evidence>